<organism evidence="2 3">
    <name type="scientific">Stenotrophomonas geniculata</name>
    <dbReference type="NCBI Taxonomy" id="86188"/>
    <lineage>
        <taxon>Bacteria</taxon>
        <taxon>Pseudomonadati</taxon>
        <taxon>Pseudomonadota</taxon>
        <taxon>Gammaproteobacteria</taxon>
        <taxon>Lysobacterales</taxon>
        <taxon>Lysobacteraceae</taxon>
        <taxon>Stenotrophomonas</taxon>
    </lineage>
</organism>
<feature type="transmembrane region" description="Helical" evidence="1">
    <location>
        <begin position="12"/>
        <end position="33"/>
    </location>
</feature>
<dbReference type="RefSeq" id="WP_262088697.1">
    <property type="nucleotide sequence ID" value="NZ_JBFLAA010000001.1"/>
</dbReference>
<keyword evidence="1" id="KW-0472">Membrane</keyword>
<reference evidence="2 3" key="1">
    <citation type="submission" date="2024-09" db="EMBL/GenBank/DDBJ databases">
        <title>Whole genome analysis of Stenotrophomonas geniculata MK-1, and its biological control impact on peanut foliage fungus diseases.</title>
        <authorList>
            <person name="Ahsan T."/>
        </authorList>
    </citation>
    <scope>NUCLEOTIDE SEQUENCE [LARGE SCALE GENOMIC DNA]</scope>
    <source>
        <strain evidence="2 3">MK-1</strain>
    </source>
</reference>
<keyword evidence="1" id="KW-0812">Transmembrane</keyword>
<name>A0ABW1MVY8_9GAMM</name>
<accession>A0ABW1MVY8</accession>
<protein>
    <submittedName>
        <fullName evidence="2">Uncharacterized protein</fullName>
    </submittedName>
</protein>
<proteinExistence type="predicted"/>
<gene>
    <name evidence="2" type="ORF">ACFLLB_00405</name>
</gene>
<evidence type="ECO:0000313" key="2">
    <source>
        <dbReference type="EMBL" id="MFC6068025.1"/>
    </source>
</evidence>
<keyword evidence="1" id="KW-1133">Transmembrane helix</keyword>
<evidence type="ECO:0000256" key="1">
    <source>
        <dbReference type="SAM" id="Phobius"/>
    </source>
</evidence>
<feature type="transmembrane region" description="Helical" evidence="1">
    <location>
        <begin position="39"/>
        <end position="59"/>
    </location>
</feature>
<comment type="caution">
    <text evidence="2">The sequence shown here is derived from an EMBL/GenBank/DDBJ whole genome shotgun (WGS) entry which is preliminary data.</text>
</comment>
<evidence type="ECO:0000313" key="3">
    <source>
        <dbReference type="Proteomes" id="UP001596115"/>
    </source>
</evidence>
<sequence length="204" mass="22360">MGTEYWKSGKGVALGAASIFAAGAVCAWTLMGAEPGSRADWVAAAGTWVIGAAACALTYQAGTAERKDRLADQRKHLRRMALQAHSLLQFSGNLEDLDKSNASKLVQFRTAVGAMISRCAAVKFDMLPVTADEELEKAVFDVEYNALALNALMQGFLERTKDQDVNFDVRKCSEYKWMIETLGWLTESAEKLAERAESIRKQLS</sequence>
<keyword evidence="3" id="KW-1185">Reference proteome</keyword>
<dbReference type="Proteomes" id="UP001596115">
    <property type="component" value="Unassembled WGS sequence"/>
</dbReference>
<dbReference type="EMBL" id="JBHRFL010000001">
    <property type="protein sequence ID" value="MFC6068025.1"/>
    <property type="molecule type" value="Genomic_DNA"/>
</dbReference>